<gene>
    <name evidence="1" type="ORF">M9H77_04040</name>
</gene>
<evidence type="ECO:0000313" key="1">
    <source>
        <dbReference type="EMBL" id="KAI5682812.1"/>
    </source>
</evidence>
<name>A0ACC0CD86_CATRO</name>
<sequence length="111" mass="12825">MGMAFKVAKAVVYITKIFLEVKNFNDSNLVTKSSERGKKKKHLENMSDGRPAQRTESRTLNGVIGQIPTSRSQYQPELQSTLYERSIFNLTQYIHKQVMPRYVQKIMINIS</sequence>
<evidence type="ECO:0000313" key="2">
    <source>
        <dbReference type="Proteomes" id="UP001060085"/>
    </source>
</evidence>
<comment type="caution">
    <text evidence="1">The sequence shown here is derived from an EMBL/GenBank/DDBJ whole genome shotgun (WGS) entry which is preliminary data.</text>
</comment>
<proteinExistence type="predicted"/>
<accession>A0ACC0CD86</accession>
<protein>
    <submittedName>
        <fullName evidence="1">Uncharacterized protein</fullName>
    </submittedName>
</protein>
<dbReference type="Proteomes" id="UP001060085">
    <property type="component" value="Linkage Group LG01"/>
</dbReference>
<organism evidence="1 2">
    <name type="scientific">Catharanthus roseus</name>
    <name type="common">Madagascar periwinkle</name>
    <name type="synonym">Vinca rosea</name>
    <dbReference type="NCBI Taxonomy" id="4058"/>
    <lineage>
        <taxon>Eukaryota</taxon>
        <taxon>Viridiplantae</taxon>
        <taxon>Streptophyta</taxon>
        <taxon>Embryophyta</taxon>
        <taxon>Tracheophyta</taxon>
        <taxon>Spermatophyta</taxon>
        <taxon>Magnoliopsida</taxon>
        <taxon>eudicotyledons</taxon>
        <taxon>Gunneridae</taxon>
        <taxon>Pentapetalae</taxon>
        <taxon>asterids</taxon>
        <taxon>lamiids</taxon>
        <taxon>Gentianales</taxon>
        <taxon>Apocynaceae</taxon>
        <taxon>Rauvolfioideae</taxon>
        <taxon>Vinceae</taxon>
        <taxon>Catharanthinae</taxon>
        <taxon>Catharanthus</taxon>
    </lineage>
</organism>
<reference evidence="2" key="1">
    <citation type="journal article" date="2023" name="Nat. Plants">
        <title>Single-cell RNA sequencing provides a high-resolution roadmap for understanding the multicellular compartmentation of specialized metabolism.</title>
        <authorList>
            <person name="Sun S."/>
            <person name="Shen X."/>
            <person name="Li Y."/>
            <person name="Li Y."/>
            <person name="Wang S."/>
            <person name="Li R."/>
            <person name="Zhang H."/>
            <person name="Shen G."/>
            <person name="Guo B."/>
            <person name="Wei J."/>
            <person name="Xu J."/>
            <person name="St-Pierre B."/>
            <person name="Chen S."/>
            <person name="Sun C."/>
        </authorList>
    </citation>
    <scope>NUCLEOTIDE SEQUENCE [LARGE SCALE GENOMIC DNA]</scope>
</reference>
<dbReference type="EMBL" id="CM044701">
    <property type="protein sequence ID" value="KAI5682812.1"/>
    <property type="molecule type" value="Genomic_DNA"/>
</dbReference>
<keyword evidence="2" id="KW-1185">Reference proteome</keyword>